<dbReference type="Proteomes" id="UP000305451">
    <property type="component" value="Unassembled WGS sequence"/>
</dbReference>
<dbReference type="PANTHER" id="PTHR10344:SF4">
    <property type="entry name" value="UMP-CMP KINASE 2, MITOCHONDRIAL"/>
    <property type="match status" value="1"/>
</dbReference>
<dbReference type="RefSeq" id="WP_135943700.1">
    <property type="nucleotide sequence ID" value="NZ_BMEI01000001.1"/>
</dbReference>
<evidence type="ECO:0000256" key="7">
    <source>
        <dbReference type="ARBA" id="ARBA00022777"/>
    </source>
</evidence>
<dbReference type="EC" id="2.7.4.9" evidence="2 12"/>
<proteinExistence type="inferred from homology"/>
<evidence type="ECO:0000256" key="4">
    <source>
        <dbReference type="ARBA" id="ARBA00022679"/>
    </source>
</evidence>
<feature type="domain" description="Thymidylate kinase-like" evidence="13">
    <location>
        <begin position="10"/>
        <end position="198"/>
    </location>
</feature>
<evidence type="ECO:0000256" key="11">
    <source>
        <dbReference type="ARBA" id="ARBA00057735"/>
    </source>
</evidence>
<comment type="catalytic activity">
    <reaction evidence="10 12">
        <text>dTMP + ATP = dTDP + ADP</text>
        <dbReference type="Rhea" id="RHEA:13517"/>
        <dbReference type="ChEBI" id="CHEBI:30616"/>
        <dbReference type="ChEBI" id="CHEBI:58369"/>
        <dbReference type="ChEBI" id="CHEBI:63528"/>
        <dbReference type="ChEBI" id="CHEBI:456216"/>
        <dbReference type="EC" id="2.7.4.9"/>
    </reaction>
</comment>
<evidence type="ECO:0000256" key="10">
    <source>
        <dbReference type="ARBA" id="ARBA00048743"/>
    </source>
</evidence>
<dbReference type="SUPFAM" id="SSF52540">
    <property type="entry name" value="P-loop containing nucleoside triphosphate hydrolases"/>
    <property type="match status" value="1"/>
</dbReference>
<dbReference type="NCBIfam" id="TIGR00041">
    <property type="entry name" value="DTMP_kinase"/>
    <property type="match status" value="1"/>
</dbReference>
<evidence type="ECO:0000256" key="1">
    <source>
        <dbReference type="ARBA" id="ARBA00009776"/>
    </source>
</evidence>
<dbReference type="GO" id="GO:0006227">
    <property type="term" value="P:dUDP biosynthetic process"/>
    <property type="evidence" value="ECO:0007669"/>
    <property type="project" value="TreeGrafter"/>
</dbReference>
<comment type="function">
    <text evidence="11 12">Phosphorylation of dTMP to form dTDP in both de novo and salvage pathways of dTTP synthesis.</text>
</comment>
<keyword evidence="6 12" id="KW-0547">Nucleotide-binding</keyword>
<dbReference type="GO" id="GO:0006235">
    <property type="term" value="P:dTTP biosynthetic process"/>
    <property type="evidence" value="ECO:0007669"/>
    <property type="project" value="UniProtKB-UniRule"/>
</dbReference>
<feature type="binding site" evidence="12">
    <location>
        <begin position="12"/>
        <end position="19"/>
    </location>
    <ligand>
        <name>ATP</name>
        <dbReference type="ChEBI" id="CHEBI:30616"/>
    </ligand>
</feature>
<evidence type="ECO:0000256" key="6">
    <source>
        <dbReference type="ARBA" id="ARBA00022741"/>
    </source>
</evidence>
<dbReference type="InterPro" id="IPR027417">
    <property type="entry name" value="P-loop_NTPase"/>
</dbReference>
<dbReference type="GO" id="GO:0005829">
    <property type="term" value="C:cytosol"/>
    <property type="evidence" value="ECO:0007669"/>
    <property type="project" value="TreeGrafter"/>
</dbReference>
<dbReference type="InterPro" id="IPR018095">
    <property type="entry name" value="Thymidylate_kin_CS"/>
</dbReference>
<keyword evidence="15" id="KW-1185">Reference proteome</keyword>
<dbReference type="PROSITE" id="PS01331">
    <property type="entry name" value="THYMIDYLATE_KINASE"/>
    <property type="match status" value="1"/>
</dbReference>
<accession>A0A4S2HF23</accession>
<evidence type="ECO:0000256" key="5">
    <source>
        <dbReference type="ARBA" id="ARBA00022727"/>
    </source>
</evidence>
<evidence type="ECO:0000313" key="15">
    <source>
        <dbReference type="Proteomes" id="UP000305451"/>
    </source>
</evidence>
<dbReference type="FunFam" id="3.40.50.300:FF:000225">
    <property type="entry name" value="Thymidylate kinase"/>
    <property type="match status" value="1"/>
</dbReference>
<dbReference type="HAMAP" id="MF_00165">
    <property type="entry name" value="Thymidylate_kinase"/>
    <property type="match status" value="1"/>
</dbReference>
<dbReference type="GO" id="GO:0004798">
    <property type="term" value="F:dTMP kinase activity"/>
    <property type="evidence" value="ECO:0007669"/>
    <property type="project" value="UniProtKB-UniRule"/>
</dbReference>
<dbReference type="CDD" id="cd01672">
    <property type="entry name" value="TMPK"/>
    <property type="match status" value="1"/>
</dbReference>
<dbReference type="GO" id="GO:0005524">
    <property type="term" value="F:ATP binding"/>
    <property type="evidence" value="ECO:0007669"/>
    <property type="project" value="UniProtKB-UniRule"/>
</dbReference>
<comment type="caution">
    <text evidence="14">The sequence shown here is derived from an EMBL/GenBank/DDBJ whole genome shotgun (WGS) entry which is preliminary data.</text>
</comment>
<evidence type="ECO:0000313" key="14">
    <source>
        <dbReference type="EMBL" id="TGY94503.1"/>
    </source>
</evidence>
<evidence type="ECO:0000259" key="13">
    <source>
        <dbReference type="Pfam" id="PF02223"/>
    </source>
</evidence>
<organism evidence="14 15">
    <name type="scientific">Marinicauda pacifica</name>
    <dbReference type="NCBI Taxonomy" id="1133559"/>
    <lineage>
        <taxon>Bacteria</taxon>
        <taxon>Pseudomonadati</taxon>
        <taxon>Pseudomonadota</taxon>
        <taxon>Alphaproteobacteria</taxon>
        <taxon>Maricaulales</taxon>
        <taxon>Maricaulaceae</taxon>
        <taxon>Marinicauda</taxon>
    </lineage>
</organism>
<evidence type="ECO:0000256" key="2">
    <source>
        <dbReference type="ARBA" id="ARBA00012980"/>
    </source>
</evidence>
<keyword evidence="8 12" id="KW-0067">ATP-binding</keyword>
<sequence>MPVAGRFITLEGGEGAGKSTLARALADALEARGHAVDVTREPGGTENAEQIRSLLVSGEPDRWSSLSEALLLYAARVDHVDRRIRPALNSDTWVICDRFSDSTRAYQGAAGRLDRDRLNRLHQLALDGFEPDLTLILDLDPAIGMERTRQRGEDATRFEKQDLSFHAALREGFLDIAAAAPDRCAVLDATQPPQELAQAALAVIDSRLGS</sequence>
<evidence type="ECO:0000256" key="12">
    <source>
        <dbReference type="HAMAP-Rule" id="MF_00165"/>
    </source>
</evidence>
<gene>
    <name evidence="12" type="primary">tmk</name>
    <name evidence="14" type="ORF">E5162_04300</name>
</gene>
<dbReference type="AlphaFoldDB" id="A0A4S2HF23"/>
<evidence type="ECO:0000256" key="9">
    <source>
        <dbReference type="ARBA" id="ARBA00029962"/>
    </source>
</evidence>
<dbReference type="InterPro" id="IPR039430">
    <property type="entry name" value="Thymidylate_kin-like_dom"/>
</dbReference>
<keyword evidence="7 12" id="KW-0418">Kinase</keyword>
<keyword evidence="4 12" id="KW-0808">Transferase</keyword>
<dbReference type="Gene3D" id="3.40.50.300">
    <property type="entry name" value="P-loop containing nucleotide triphosphate hydrolases"/>
    <property type="match status" value="1"/>
</dbReference>
<evidence type="ECO:0000256" key="8">
    <source>
        <dbReference type="ARBA" id="ARBA00022840"/>
    </source>
</evidence>
<dbReference type="OrthoDB" id="9774907at2"/>
<keyword evidence="5 12" id="KW-0545">Nucleotide biosynthesis</keyword>
<dbReference type="EMBL" id="SRXV01000001">
    <property type="protein sequence ID" value="TGY94503.1"/>
    <property type="molecule type" value="Genomic_DNA"/>
</dbReference>
<dbReference type="PANTHER" id="PTHR10344">
    <property type="entry name" value="THYMIDYLATE KINASE"/>
    <property type="match status" value="1"/>
</dbReference>
<dbReference type="Pfam" id="PF02223">
    <property type="entry name" value="Thymidylate_kin"/>
    <property type="match status" value="1"/>
</dbReference>
<evidence type="ECO:0000256" key="3">
    <source>
        <dbReference type="ARBA" id="ARBA00017144"/>
    </source>
</evidence>
<reference evidence="14 15" key="1">
    <citation type="journal article" date="2013" name="Int. J. Syst. Evol. Microbiol.">
        <title>Marinicauda pacifica gen. nov., sp. nov., a prosthecate alphaproteobacterium of the family Hyphomonadaceae isolated from deep seawater.</title>
        <authorList>
            <person name="Zhang X.Y."/>
            <person name="Li G.W."/>
            <person name="Wang C.S."/>
            <person name="Zhang Y.J."/>
            <person name="Xu X.W."/>
            <person name="Li H."/>
            <person name="Liu A."/>
            <person name="Liu C."/>
            <person name="Xie B.B."/>
            <person name="Qin Q.L."/>
            <person name="Xu Z."/>
            <person name="Chen X.L."/>
            <person name="Zhou B.C."/>
            <person name="Zhang Y.Z."/>
        </authorList>
    </citation>
    <scope>NUCLEOTIDE SEQUENCE [LARGE SCALE GENOMIC DNA]</scope>
    <source>
        <strain evidence="14 15">P-1 km-3</strain>
    </source>
</reference>
<dbReference type="InterPro" id="IPR018094">
    <property type="entry name" value="Thymidylate_kinase"/>
</dbReference>
<comment type="similarity">
    <text evidence="1 12">Belongs to the thymidylate kinase family.</text>
</comment>
<protein>
    <recommendedName>
        <fullName evidence="3 12">Thymidylate kinase</fullName>
        <ecNumber evidence="2 12">2.7.4.9</ecNumber>
    </recommendedName>
    <alternativeName>
        <fullName evidence="9 12">dTMP kinase</fullName>
    </alternativeName>
</protein>
<name>A0A4S2HF23_9PROT</name>
<dbReference type="GO" id="GO:0006233">
    <property type="term" value="P:dTDP biosynthetic process"/>
    <property type="evidence" value="ECO:0007669"/>
    <property type="project" value="InterPro"/>
</dbReference>